<dbReference type="EMBL" id="KI911163">
    <property type="protein sequence ID" value="ETR98283.1"/>
    <property type="molecule type" value="Genomic_DNA"/>
</dbReference>
<feature type="region of interest" description="Disordered" evidence="1">
    <location>
        <begin position="1"/>
        <end position="58"/>
    </location>
</feature>
<accession>A0A024RYW6</accession>
<evidence type="ECO:0000256" key="1">
    <source>
        <dbReference type="SAM" id="MobiDB-lite"/>
    </source>
</evidence>
<sequence>MASPLRPCGPEERGPRLIVVGREKRREGKKRQDERQGSFCLDRSRFQSSRVESISDGT</sequence>
<evidence type="ECO:0000313" key="3">
    <source>
        <dbReference type="Proteomes" id="UP000024376"/>
    </source>
</evidence>
<feature type="compositionally biased region" description="Polar residues" evidence="1">
    <location>
        <begin position="46"/>
        <end position="58"/>
    </location>
</feature>
<dbReference type="HOGENOM" id="CLU_2980770_0_0_1"/>
<proteinExistence type="predicted"/>
<dbReference type="KEGG" id="trr:M419DRAFT_124832"/>
<gene>
    <name evidence="2" type="ORF">M419DRAFT_124832</name>
</gene>
<evidence type="ECO:0000313" key="2">
    <source>
        <dbReference type="EMBL" id="ETR98283.1"/>
    </source>
</evidence>
<name>A0A024RYW6_HYPJR</name>
<reference evidence="3" key="1">
    <citation type="journal article" date="2013" name="Ind. Biotechnol.">
        <title>Comparative genomics analysis of Trichoderma reesei strains.</title>
        <authorList>
            <person name="Koike H."/>
            <person name="Aerts A."/>
            <person name="LaButti K."/>
            <person name="Grigoriev I.V."/>
            <person name="Baker S.E."/>
        </authorList>
    </citation>
    <scope>NUCLEOTIDE SEQUENCE [LARGE SCALE GENOMIC DNA]</scope>
    <source>
        <strain evidence="3">ATCC 56765 / BCRC 32924 / NRRL 11460 / Rut C-30</strain>
    </source>
</reference>
<dbReference type="Proteomes" id="UP000024376">
    <property type="component" value="Unassembled WGS sequence"/>
</dbReference>
<protein>
    <submittedName>
        <fullName evidence="2">Uncharacterized protein</fullName>
    </submittedName>
</protein>
<organism evidence="2 3">
    <name type="scientific">Hypocrea jecorina (strain ATCC 56765 / BCRC 32924 / NRRL 11460 / Rut C-30)</name>
    <name type="common">Trichoderma reesei</name>
    <dbReference type="NCBI Taxonomy" id="1344414"/>
    <lineage>
        <taxon>Eukaryota</taxon>
        <taxon>Fungi</taxon>
        <taxon>Dikarya</taxon>
        <taxon>Ascomycota</taxon>
        <taxon>Pezizomycotina</taxon>
        <taxon>Sordariomycetes</taxon>
        <taxon>Hypocreomycetidae</taxon>
        <taxon>Hypocreales</taxon>
        <taxon>Hypocreaceae</taxon>
        <taxon>Trichoderma</taxon>
    </lineage>
</organism>
<dbReference type="AlphaFoldDB" id="A0A024RYW6"/>
<feature type="compositionally biased region" description="Basic and acidic residues" evidence="1">
    <location>
        <begin position="9"/>
        <end position="36"/>
    </location>
</feature>